<gene>
    <name evidence="3" type="primary">LOC130465589</name>
</gene>
<protein>
    <recommendedName>
        <fullName evidence="1">Reverse transcriptase zinc-binding domain-containing protein</fullName>
    </recommendedName>
</protein>
<dbReference type="PANTHER" id="PTHR33116">
    <property type="entry name" value="REVERSE TRANSCRIPTASE ZINC-BINDING DOMAIN-CONTAINING PROTEIN-RELATED-RELATED"/>
    <property type="match status" value="1"/>
</dbReference>
<evidence type="ECO:0000259" key="1">
    <source>
        <dbReference type="Pfam" id="PF13966"/>
    </source>
</evidence>
<dbReference type="Proteomes" id="UP000813463">
    <property type="component" value="Chromosome 1"/>
</dbReference>
<dbReference type="PANTHER" id="PTHR33116:SF84">
    <property type="entry name" value="RNA-DIRECTED DNA POLYMERASE"/>
    <property type="match status" value="1"/>
</dbReference>
<evidence type="ECO:0000313" key="2">
    <source>
        <dbReference type="Proteomes" id="UP000813463"/>
    </source>
</evidence>
<name>A0ABM3R449_SPIOL</name>
<reference evidence="3" key="2">
    <citation type="submission" date="2025-08" db="UniProtKB">
        <authorList>
            <consortium name="RefSeq"/>
        </authorList>
    </citation>
    <scope>IDENTIFICATION</scope>
    <source>
        <tissue evidence="3">Leaf</tissue>
    </source>
</reference>
<proteinExistence type="predicted"/>
<organism evidence="2 3">
    <name type="scientific">Spinacia oleracea</name>
    <name type="common">Spinach</name>
    <dbReference type="NCBI Taxonomy" id="3562"/>
    <lineage>
        <taxon>Eukaryota</taxon>
        <taxon>Viridiplantae</taxon>
        <taxon>Streptophyta</taxon>
        <taxon>Embryophyta</taxon>
        <taxon>Tracheophyta</taxon>
        <taxon>Spermatophyta</taxon>
        <taxon>Magnoliopsida</taxon>
        <taxon>eudicotyledons</taxon>
        <taxon>Gunneridae</taxon>
        <taxon>Pentapetalae</taxon>
        <taxon>Caryophyllales</taxon>
        <taxon>Chenopodiaceae</taxon>
        <taxon>Chenopodioideae</taxon>
        <taxon>Anserineae</taxon>
        <taxon>Spinacia</taxon>
    </lineage>
</organism>
<dbReference type="RefSeq" id="XP_056690387.1">
    <property type="nucleotide sequence ID" value="XM_056834409.1"/>
</dbReference>
<evidence type="ECO:0000313" key="3">
    <source>
        <dbReference type="RefSeq" id="XP_056690387.1"/>
    </source>
</evidence>
<dbReference type="InterPro" id="IPR026960">
    <property type="entry name" value="RVT-Znf"/>
</dbReference>
<dbReference type="GeneID" id="130465589"/>
<keyword evidence="2" id="KW-1185">Reference proteome</keyword>
<feature type="domain" description="Reverse transcriptase zinc-binding" evidence="1">
    <location>
        <begin position="3"/>
        <end position="46"/>
    </location>
</feature>
<reference evidence="2" key="1">
    <citation type="journal article" date="2021" name="Nat. Commun.">
        <title>Genomic analyses provide insights into spinach domestication and the genetic basis of agronomic traits.</title>
        <authorList>
            <person name="Cai X."/>
            <person name="Sun X."/>
            <person name="Xu C."/>
            <person name="Sun H."/>
            <person name="Wang X."/>
            <person name="Ge C."/>
            <person name="Zhang Z."/>
            <person name="Wang Q."/>
            <person name="Fei Z."/>
            <person name="Jiao C."/>
            <person name="Wang Q."/>
        </authorList>
    </citation>
    <scope>NUCLEOTIDE SEQUENCE [LARGE SCALE GENOMIC DNA]</scope>
    <source>
        <strain evidence="2">cv. Varoflay</strain>
    </source>
</reference>
<dbReference type="Pfam" id="PF13966">
    <property type="entry name" value="zf-RVT"/>
    <property type="match status" value="1"/>
</dbReference>
<accession>A0ABM3R449</accession>
<sequence>MLERLNTKEKLMRIGVTLDNWCLICGTKVESHTHLFFKCVYSKQCWSHMAAWIGINTMHSDLASLLQWIHRKKFSRFKKSVMYSSILGTINHIWCERNNALWNGQVRLPDKVCRNIKFCVHNRISNILPRSVNPGDYSWFSNLYEG</sequence>